<evidence type="ECO:0000256" key="2">
    <source>
        <dbReference type="ARBA" id="ARBA00023015"/>
    </source>
</evidence>
<feature type="binding site" evidence="5">
    <location>
        <position position="419"/>
    </location>
    <ligand>
        <name>a divalent metal cation</name>
        <dbReference type="ChEBI" id="CHEBI:60240"/>
    </ligand>
</feature>
<name>A0A838BSG0_9HYPH</name>
<dbReference type="SUPFAM" id="SSF46785">
    <property type="entry name" value="Winged helix' DNA-binding domain"/>
    <property type="match status" value="1"/>
</dbReference>
<dbReference type="AlphaFoldDB" id="A0A838BSG0"/>
<feature type="active site" description="Proton donor/acceptor" evidence="4">
    <location>
        <position position="469"/>
    </location>
</feature>
<dbReference type="GO" id="GO:0003677">
    <property type="term" value="F:DNA binding"/>
    <property type="evidence" value="ECO:0007669"/>
    <property type="project" value="InterPro"/>
</dbReference>
<dbReference type="InterPro" id="IPR011991">
    <property type="entry name" value="ArsR-like_HTH"/>
</dbReference>
<dbReference type="InterPro" id="IPR029016">
    <property type="entry name" value="GAF-like_dom_sf"/>
</dbReference>
<feature type="binding site" evidence="5">
    <location>
        <position position="288"/>
    </location>
    <ligand>
        <name>a divalent metal cation</name>
        <dbReference type="ChEBI" id="CHEBI:60240"/>
    </ligand>
</feature>
<evidence type="ECO:0000256" key="5">
    <source>
        <dbReference type="PIRSR" id="PIRSR605511-2"/>
    </source>
</evidence>
<dbReference type="GO" id="GO:0019853">
    <property type="term" value="P:L-ascorbic acid biosynthetic process"/>
    <property type="evidence" value="ECO:0007669"/>
    <property type="project" value="TreeGrafter"/>
</dbReference>
<dbReference type="GO" id="GO:0006355">
    <property type="term" value="P:regulation of DNA-templated transcription"/>
    <property type="evidence" value="ECO:0007669"/>
    <property type="project" value="InterPro"/>
</dbReference>
<feature type="domain" description="HTH iclR-type" evidence="6">
    <location>
        <begin position="13"/>
        <end position="75"/>
    </location>
</feature>
<dbReference type="GO" id="GO:0005509">
    <property type="term" value="F:calcium ion binding"/>
    <property type="evidence" value="ECO:0007669"/>
    <property type="project" value="TreeGrafter"/>
</dbReference>
<reference evidence="8 9" key="1">
    <citation type="submission" date="2020-07" db="EMBL/GenBank/DDBJ databases">
        <title>Draft genome and description of Microvirga mediterraneensis Marseille-Q2068 sp. nov.</title>
        <authorList>
            <person name="Boxberger M."/>
        </authorList>
    </citation>
    <scope>NUCLEOTIDE SEQUENCE [LARGE SCALE GENOMIC DNA]</scope>
    <source>
        <strain evidence="8 9">Marseille-Q2068</strain>
    </source>
</reference>
<dbReference type="PROSITE" id="PS51078">
    <property type="entry name" value="ICLR_ED"/>
    <property type="match status" value="1"/>
</dbReference>
<dbReference type="EMBL" id="JACDXJ010000001">
    <property type="protein sequence ID" value="MBA1158371.1"/>
    <property type="molecule type" value="Genomic_DNA"/>
</dbReference>
<dbReference type="SMART" id="SM00346">
    <property type="entry name" value="HTH_ICLR"/>
    <property type="match status" value="1"/>
</dbReference>
<feature type="binding site" evidence="5">
    <location>
        <position position="469"/>
    </location>
    <ligand>
        <name>a divalent metal cation</name>
        <dbReference type="ChEBI" id="CHEBI:60240"/>
    </ligand>
</feature>
<comment type="similarity">
    <text evidence="1">Belongs to the SMP-30/CGR1 family.</text>
</comment>
<dbReference type="InterPro" id="IPR036390">
    <property type="entry name" value="WH_DNA-bd_sf"/>
</dbReference>
<dbReference type="Gene3D" id="3.30.450.40">
    <property type="match status" value="1"/>
</dbReference>
<evidence type="ECO:0000313" key="9">
    <source>
        <dbReference type="Proteomes" id="UP000572984"/>
    </source>
</evidence>
<dbReference type="InterPro" id="IPR005471">
    <property type="entry name" value="Tscrpt_reg_IclR_N"/>
</dbReference>
<dbReference type="PANTHER" id="PTHR10907">
    <property type="entry name" value="REGUCALCIN"/>
    <property type="match status" value="1"/>
</dbReference>
<dbReference type="PRINTS" id="PR01790">
    <property type="entry name" value="SMP30FAMILY"/>
</dbReference>
<dbReference type="Pfam" id="PF01614">
    <property type="entry name" value="IclR_C"/>
    <property type="match status" value="1"/>
</dbReference>
<dbReference type="Pfam" id="PF08450">
    <property type="entry name" value="SGL"/>
    <property type="match status" value="1"/>
</dbReference>
<dbReference type="Proteomes" id="UP000572984">
    <property type="component" value="Unassembled WGS sequence"/>
</dbReference>
<comment type="cofactor">
    <cofactor evidence="5">
        <name>Zn(2+)</name>
        <dbReference type="ChEBI" id="CHEBI:29105"/>
    </cofactor>
    <text evidence="5">Binds 1 divalent metal cation per subunit.</text>
</comment>
<dbReference type="RefSeq" id="WP_181053774.1">
    <property type="nucleotide sequence ID" value="NZ_JACDXJ010000001.1"/>
</dbReference>
<dbReference type="PANTHER" id="PTHR10907:SF47">
    <property type="entry name" value="REGUCALCIN"/>
    <property type="match status" value="1"/>
</dbReference>
<dbReference type="Gene3D" id="2.120.10.30">
    <property type="entry name" value="TolB, C-terminal domain"/>
    <property type="match status" value="1"/>
</dbReference>
<dbReference type="GO" id="GO:0004341">
    <property type="term" value="F:gluconolactonase activity"/>
    <property type="evidence" value="ECO:0007669"/>
    <property type="project" value="TreeGrafter"/>
</dbReference>
<feature type="binding site" evidence="5">
    <location>
        <position position="373"/>
    </location>
    <ligand>
        <name>substrate</name>
    </ligand>
</feature>
<dbReference type="Pfam" id="PF09339">
    <property type="entry name" value="HTH_IclR"/>
    <property type="match status" value="1"/>
</dbReference>
<accession>A0A838BSG0</accession>
<keyword evidence="3" id="KW-0804">Transcription</keyword>
<comment type="caution">
    <text evidence="8">The sequence shown here is derived from an EMBL/GenBank/DDBJ whole genome shotgun (WGS) entry which is preliminary data.</text>
</comment>
<dbReference type="InterPro" id="IPR011042">
    <property type="entry name" value="6-blade_b-propeller_TolB-like"/>
</dbReference>
<keyword evidence="5" id="KW-0862">Zinc</keyword>
<feature type="domain" description="IclR-ED" evidence="7">
    <location>
        <begin position="76"/>
        <end position="259"/>
    </location>
</feature>
<dbReference type="InterPro" id="IPR014757">
    <property type="entry name" value="Tscrpt_reg_IclR_C"/>
</dbReference>
<dbReference type="InterPro" id="IPR036388">
    <property type="entry name" value="WH-like_DNA-bd_sf"/>
</dbReference>
<dbReference type="Gene3D" id="1.10.10.10">
    <property type="entry name" value="Winged helix-like DNA-binding domain superfamily/Winged helix DNA-binding domain"/>
    <property type="match status" value="1"/>
</dbReference>
<dbReference type="InterPro" id="IPR005511">
    <property type="entry name" value="SMP-30"/>
</dbReference>
<sequence>MSESEESPAARGTAALQKGLSILDALADGGGSMTFSEIGKATGLPKGTLHRILAALTDHGTIRFESKDSRYRFGWRLVEYARWSTAELDLKALAEPELIRLHALTGELVLFAVGERAQLICEQVISNPQSYPHGLAEGVRLPAYCTAAGKAMLAFTEPHRLDALIESTSFEALTPSTIEDRQTFRAQLDVTKARRYAIEDQEWQNGVRSVAAPVLDRANRPIGVIAIMGPAFRMSVERLHELGPDILRSAQRITGQAAFTQPSQSPKANMITQPSVSCVVRSNAFLGEGPFWSEKDKTLKWIDILAPAIHISDPAQGSDLVIPMPEIVGAFAECTAGGLVIASQTGFFLLDPTTGRKTPIGDPEIDKPGNRFNDGKCDSRGRFWAGTMDMAVTPGAGSLYRLDAHGRIDKMESGIGISNGLGWSPDDRLMYFTDSMARTIFVYDFDPDRGTISHRRVFAQTPENMGVPDGLTVDAEGFVWSAQWDGWRIIRYAPDGTVDRTISVPVPRPTSCTFGGPDLSTLYITSARIRLSSQQLQEAPLSGSVFALDAGVRGLPDHSFKWSRS</sequence>
<evidence type="ECO:0000256" key="4">
    <source>
        <dbReference type="PIRSR" id="PIRSR605511-1"/>
    </source>
</evidence>
<dbReference type="SUPFAM" id="SSF63829">
    <property type="entry name" value="Calcium-dependent phosphotriesterase"/>
    <property type="match status" value="1"/>
</dbReference>
<keyword evidence="2" id="KW-0805">Transcription regulation</keyword>
<gene>
    <name evidence="8" type="ORF">H0S73_19895</name>
</gene>
<dbReference type="PROSITE" id="PS51077">
    <property type="entry name" value="HTH_ICLR"/>
    <property type="match status" value="1"/>
</dbReference>
<feature type="binding site" evidence="5">
    <location>
        <position position="371"/>
    </location>
    <ligand>
        <name>substrate</name>
    </ligand>
</feature>
<dbReference type="CDD" id="cd00090">
    <property type="entry name" value="HTH_ARSR"/>
    <property type="match status" value="1"/>
</dbReference>
<keyword evidence="5" id="KW-0479">Metal-binding</keyword>
<protein>
    <submittedName>
        <fullName evidence="8">SMP-30/gluconolactonase/LRE family protein</fullName>
    </submittedName>
</protein>
<evidence type="ECO:0000256" key="1">
    <source>
        <dbReference type="ARBA" id="ARBA00008853"/>
    </source>
</evidence>
<keyword evidence="9" id="KW-1185">Reference proteome</keyword>
<evidence type="ECO:0000256" key="3">
    <source>
        <dbReference type="ARBA" id="ARBA00023163"/>
    </source>
</evidence>
<evidence type="ECO:0000259" key="6">
    <source>
        <dbReference type="PROSITE" id="PS51077"/>
    </source>
</evidence>
<evidence type="ECO:0000259" key="7">
    <source>
        <dbReference type="PROSITE" id="PS51078"/>
    </source>
</evidence>
<dbReference type="InterPro" id="IPR013658">
    <property type="entry name" value="SGL"/>
</dbReference>
<dbReference type="SUPFAM" id="SSF55781">
    <property type="entry name" value="GAF domain-like"/>
    <property type="match status" value="1"/>
</dbReference>
<proteinExistence type="inferred from homology"/>
<evidence type="ECO:0000313" key="8">
    <source>
        <dbReference type="EMBL" id="MBA1158371.1"/>
    </source>
</evidence>
<organism evidence="8 9">
    <name type="scientific">Microvirga mediterraneensis</name>
    <dbReference type="NCBI Taxonomy" id="2754695"/>
    <lineage>
        <taxon>Bacteria</taxon>
        <taxon>Pseudomonadati</taxon>
        <taxon>Pseudomonadota</taxon>
        <taxon>Alphaproteobacteria</taxon>
        <taxon>Hyphomicrobiales</taxon>
        <taxon>Methylobacteriaceae</taxon>
        <taxon>Microvirga</taxon>
    </lineage>
</organism>